<evidence type="ECO:0000313" key="2">
    <source>
        <dbReference type="Proteomes" id="UP000020218"/>
    </source>
</evidence>
<dbReference type="EMBL" id="JFAX01000012">
    <property type="protein sequence ID" value="EXI67175.1"/>
    <property type="molecule type" value="Genomic_DNA"/>
</dbReference>
<reference evidence="1" key="1">
    <citation type="submission" date="2014-02" db="EMBL/GenBank/DDBJ databases">
        <title>Expanding our view of genomic diversity in Candidatus Accumulibacter clades.</title>
        <authorList>
            <person name="Skennerton C.T."/>
            <person name="Barr J.J."/>
            <person name="Slater F.R."/>
            <person name="Bond P.L."/>
            <person name="Tyson G.W."/>
        </authorList>
    </citation>
    <scope>NUCLEOTIDE SEQUENCE [LARGE SCALE GENOMIC DNA]</scope>
</reference>
<proteinExistence type="predicted"/>
<accession>A0A011NRL1</accession>
<dbReference type="AlphaFoldDB" id="A0A011NRL1"/>
<dbReference type="Proteomes" id="UP000020218">
    <property type="component" value="Unassembled WGS sequence"/>
</dbReference>
<comment type="caution">
    <text evidence="1">The sequence shown here is derived from an EMBL/GenBank/DDBJ whole genome shotgun (WGS) entry which is preliminary data.</text>
</comment>
<dbReference type="InterPro" id="IPR027417">
    <property type="entry name" value="P-loop_NTPase"/>
</dbReference>
<evidence type="ECO:0008006" key="3">
    <source>
        <dbReference type="Google" id="ProtNLM"/>
    </source>
</evidence>
<protein>
    <recommendedName>
        <fullName evidence="3">Thymidylate kinase</fullName>
    </recommendedName>
</protein>
<dbReference type="PATRIC" id="fig|1454001.3.peg.2281"/>
<sequence length="248" mass="26927">MATGYPARRRSGRNELSMLPPPPPVVLILGTDAAGKDYVAEFLIRRWRAAGQRVDKRAGGFAAPAADARSSSERKGSWGRLQERAFLGLFPLLRPLLPAVAGWLLVRDRRRFRPSAVPLVVVSHTALRLLALLLGQHREGCSALARRPALAAALRAVAPPGTVVAVLDVAPETRRRRIAARIQSGTVDPFDHFMLADPERAERIEGCLVELATHYLNATVIGNDDLDDAALERELARALGAPVPFLPP</sequence>
<dbReference type="SUPFAM" id="SSF52540">
    <property type="entry name" value="P-loop containing nucleoside triphosphate hydrolases"/>
    <property type="match status" value="1"/>
</dbReference>
<evidence type="ECO:0000313" key="1">
    <source>
        <dbReference type="EMBL" id="EXI67175.1"/>
    </source>
</evidence>
<name>A0A011NRL1_9PROT</name>
<keyword evidence="2" id="KW-1185">Reference proteome</keyword>
<gene>
    <name evidence="1" type="ORF">AW08_02277</name>
</gene>
<organism evidence="1 2">
    <name type="scientific">Candidatus Accumulibacter adjunctus</name>
    <dbReference type="NCBI Taxonomy" id="1454001"/>
    <lineage>
        <taxon>Bacteria</taxon>
        <taxon>Pseudomonadati</taxon>
        <taxon>Pseudomonadota</taxon>
        <taxon>Betaproteobacteria</taxon>
        <taxon>Candidatus Accumulibacter</taxon>
    </lineage>
</organism>